<dbReference type="EMBL" id="JACTNZ010000002">
    <property type="protein sequence ID" value="KAG5560720.1"/>
    <property type="molecule type" value="Genomic_DNA"/>
</dbReference>
<reference evidence="2" key="1">
    <citation type="submission" date="2020-08" db="EMBL/GenBank/DDBJ databases">
        <title>Plant Genome Project.</title>
        <authorList>
            <person name="Zhang R.-G."/>
        </authorList>
    </citation>
    <scope>NUCLEOTIDE SEQUENCE</scope>
    <source>
        <strain evidence="2">WSP0</strain>
        <tissue evidence="2">Leaf</tissue>
    </source>
</reference>
<accession>A0AAV6L7P1</accession>
<keyword evidence="3" id="KW-1185">Reference proteome</keyword>
<dbReference type="Proteomes" id="UP000823749">
    <property type="component" value="Chromosome 2"/>
</dbReference>
<evidence type="ECO:0000313" key="2">
    <source>
        <dbReference type="EMBL" id="KAG5560720.1"/>
    </source>
</evidence>
<organism evidence="2 3">
    <name type="scientific">Rhododendron griersonianum</name>
    <dbReference type="NCBI Taxonomy" id="479676"/>
    <lineage>
        <taxon>Eukaryota</taxon>
        <taxon>Viridiplantae</taxon>
        <taxon>Streptophyta</taxon>
        <taxon>Embryophyta</taxon>
        <taxon>Tracheophyta</taxon>
        <taxon>Spermatophyta</taxon>
        <taxon>Magnoliopsida</taxon>
        <taxon>eudicotyledons</taxon>
        <taxon>Gunneridae</taxon>
        <taxon>Pentapetalae</taxon>
        <taxon>asterids</taxon>
        <taxon>Ericales</taxon>
        <taxon>Ericaceae</taxon>
        <taxon>Ericoideae</taxon>
        <taxon>Rhodoreae</taxon>
        <taxon>Rhododendron</taxon>
    </lineage>
</organism>
<evidence type="ECO:0000256" key="1">
    <source>
        <dbReference type="SAM" id="MobiDB-lite"/>
    </source>
</evidence>
<dbReference type="AlphaFoldDB" id="A0AAV6L7P1"/>
<proteinExistence type="predicted"/>
<gene>
    <name evidence="2" type="ORF">RHGRI_003903</name>
</gene>
<feature type="region of interest" description="Disordered" evidence="1">
    <location>
        <begin position="1"/>
        <end position="40"/>
    </location>
</feature>
<evidence type="ECO:0000313" key="3">
    <source>
        <dbReference type="Proteomes" id="UP000823749"/>
    </source>
</evidence>
<sequence length="75" mass="7805">MSEPNTTGTILMARGNPGQILRPAPNGISSKSWPRTSTSDSKNLAGMKVVGFFHMLGSLPIAQAFTSTCAPLGTV</sequence>
<feature type="compositionally biased region" description="Polar residues" evidence="1">
    <location>
        <begin position="27"/>
        <end position="40"/>
    </location>
</feature>
<comment type="caution">
    <text evidence="2">The sequence shown here is derived from an EMBL/GenBank/DDBJ whole genome shotgun (WGS) entry which is preliminary data.</text>
</comment>
<protein>
    <submittedName>
        <fullName evidence="2">Uncharacterized protein</fullName>
    </submittedName>
</protein>
<name>A0AAV6L7P1_9ERIC</name>